<name>A0A379WMI4_SALET</name>
<dbReference type="SUPFAM" id="SSF142764">
    <property type="entry name" value="YgbK-like"/>
    <property type="match status" value="1"/>
</dbReference>
<evidence type="ECO:0000313" key="3">
    <source>
        <dbReference type="Proteomes" id="UP000254712"/>
    </source>
</evidence>
<dbReference type="EMBL" id="UGXT01000002">
    <property type="protein sequence ID" value="SUH35347.1"/>
    <property type="molecule type" value="Genomic_DNA"/>
</dbReference>
<protein>
    <submittedName>
        <fullName evidence="2">Membrane protein</fullName>
    </submittedName>
</protein>
<gene>
    <name evidence="2" type="ORF">NCTC8261_01564</name>
</gene>
<dbReference type="InterPro" id="IPR010737">
    <property type="entry name" value="4-carb_acid_sugar_kinase_N"/>
</dbReference>
<dbReference type="Pfam" id="PF07005">
    <property type="entry name" value="SBD_N"/>
    <property type="match status" value="1"/>
</dbReference>
<reference evidence="2 3" key="1">
    <citation type="submission" date="2018-06" db="EMBL/GenBank/DDBJ databases">
        <authorList>
            <consortium name="Pathogen Informatics"/>
            <person name="Doyle S."/>
        </authorList>
    </citation>
    <scope>NUCLEOTIDE SEQUENCE [LARGE SCALE GENOMIC DNA]</scope>
    <source>
        <strain evidence="2 3">NCTC8261</strain>
    </source>
</reference>
<feature type="domain" description="Four-carbon acid sugar kinase N-terminal" evidence="1">
    <location>
        <begin position="4"/>
        <end position="78"/>
    </location>
</feature>
<accession>A0A379WMI4</accession>
<evidence type="ECO:0000313" key="2">
    <source>
        <dbReference type="EMBL" id="SUH35347.1"/>
    </source>
</evidence>
<dbReference type="Gene3D" id="3.40.50.10840">
    <property type="entry name" value="Putative sugar-binding, N-terminal domain"/>
    <property type="match status" value="1"/>
</dbReference>
<evidence type="ECO:0000259" key="1">
    <source>
        <dbReference type="Pfam" id="PF07005"/>
    </source>
</evidence>
<sequence>MLKIGVIADDFTGATDIASFLVENGMPTVQINDVPTGTQPEGCDAVVISLKTRLMPGARGDKTIAGGAGMAEKTGLPASLFQILLDFR</sequence>
<dbReference type="InterPro" id="IPR037051">
    <property type="entry name" value="4-carb_acid_sugar_kinase_N_sf"/>
</dbReference>
<dbReference type="Proteomes" id="UP000254712">
    <property type="component" value="Unassembled WGS sequence"/>
</dbReference>
<proteinExistence type="predicted"/>
<organism evidence="2 3">
    <name type="scientific">Salmonella enterica I</name>
    <dbReference type="NCBI Taxonomy" id="59201"/>
    <lineage>
        <taxon>Bacteria</taxon>
        <taxon>Pseudomonadati</taxon>
        <taxon>Pseudomonadota</taxon>
        <taxon>Gammaproteobacteria</taxon>
        <taxon>Enterobacterales</taxon>
        <taxon>Enterobacteriaceae</taxon>
        <taxon>Salmonella</taxon>
    </lineage>
</organism>
<dbReference type="AlphaFoldDB" id="A0A379WMI4"/>